<evidence type="ECO:0000256" key="1">
    <source>
        <dbReference type="ARBA" id="ARBA00004141"/>
    </source>
</evidence>
<keyword evidence="10" id="KW-0560">Oxidoreductase</keyword>
<keyword evidence="6 10" id="KW-1133">Transmembrane helix</keyword>
<dbReference type="Pfam" id="PF07993">
    <property type="entry name" value="NAD_binding_4"/>
    <property type="match status" value="1"/>
</dbReference>
<reference evidence="13 14" key="1">
    <citation type="submission" date="2023-03" db="EMBL/GenBank/DDBJ databases">
        <title>Genome insight into feeding habits of ladybird beetles.</title>
        <authorList>
            <person name="Li H.-S."/>
            <person name="Huang Y.-H."/>
            <person name="Pang H."/>
        </authorList>
    </citation>
    <scope>NUCLEOTIDE SEQUENCE [LARGE SCALE GENOMIC DNA]</scope>
    <source>
        <strain evidence="13">SYSU_2023b</strain>
        <tissue evidence="13">Whole body</tissue>
    </source>
</reference>
<dbReference type="InterPro" id="IPR026055">
    <property type="entry name" value="FAR"/>
</dbReference>
<proteinExistence type="inferred from homology"/>
<dbReference type="Proteomes" id="UP001431783">
    <property type="component" value="Unassembled WGS sequence"/>
</dbReference>
<comment type="similarity">
    <text evidence="2 10">Belongs to the fatty acyl-CoA reductase family.</text>
</comment>
<feature type="transmembrane region" description="Helical" evidence="10">
    <location>
        <begin position="515"/>
        <end position="542"/>
    </location>
</feature>
<dbReference type="InterPro" id="IPR036291">
    <property type="entry name" value="NAD(P)-bd_dom_sf"/>
</dbReference>
<keyword evidence="5 10" id="KW-0521">NADP</keyword>
<evidence type="ECO:0000256" key="5">
    <source>
        <dbReference type="ARBA" id="ARBA00022857"/>
    </source>
</evidence>
<evidence type="ECO:0000256" key="4">
    <source>
        <dbReference type="ARBA" id="ARBA00022692"/>
    </source>
</evidence>
<keyword evidence="3 10" id="KW-0444">Lipid biosynthesis</keyword>
<protein>
    <recommendedName>
        <fullName evidence="10">Fatty acyl-CoA reductase</fullName>
        <ecNumber evidence="10">1.2.1.84</ecNumber>
    </recommendedName>
</protein>
<feature type="domain" description="Thioester reductase (TE)" evidence="12">
    <location>
        <begin position="66"/>
        <end position="335"/>
    </location>
</feature>
<dbReference type="GO" id="GO:0005777">
    <property type="term" value="C:peroxisome"/>
    <property type="evidence" value="ECO:0007669"/>
    <property type="project" value="TreeGrafter"/>
</dbReference>
<dbReference type="AlphaFoldDB" id="A0AAW1U5L2"/>
<dbReference type="CDD" id="cd05236">
    <property type="entry name" value="FAR-N_SDR_e"/>
    <property type="match status" value="1"/>
</dbReference>
<dbReference type="FunFam" id="3.40.50.720:FF:000143">
    <property type="entry name" value="Fatty acyl-CoA reductase"/>
    <property type="match status" value="1"/>
</dbReference>
<dbReference type="InterPro" id="IPR013120">
    <property type="entry name" value="FAR_NAD-bd"/>
</dbReference>
<dbReference type="Gene3D" id="3.40.50.720">
    <property type="entry name" value="NAD(P)-binding Rossmann-like Domain"/>
    <property type="match status" value="1"/>
</dbReference>
<evidence type="ECO:0000256" key="7">
    <source>
        <dbReference type="ARBA" id="ARBA00023098"/>
    </source>
</evidence>
<comment type="subcellular location">
    <subcellularLocation>
        <location evidence="1">Membrane</location>
        <topology evidence="1">Multi-pass membrane protein</topology>
    </subcellularLocation>
</comment>
<evidence type="ECO:0000256" key="8">
    <source>
        <dbReference type="ARBA" id="ARBA00023136"/>
    </source>
</evidence>
<name>A0AAW1U5L2_9CUCU</name>
<evidence type="ECO:0000313" key="13">
    <source>
        <dbReference type="EMBL" id="KAK9875947.1"/>
    </source>
</evidence>
<evidence type="ECO:0000259" key="11">
    <source>
        <dbReference type="Pfam" id="PF03015"/>
    </source>
</evidence>
<evidence type="ECO:0000256" key="9">
    <source>
        <dbReference type="ARBA" id="ARBA00052530"/>
    </source>
</evidence>
<dbReference type="PANTHER" id="PTHR11011">
    <property type="entry name" value="MALE STERILITY PROTEIN 2-RELATED"/>
    <property type="match status" value="1"/>
</dbReference>
<sequence>MFPSISIPKRFYRKLTKNYRTVRELKKNQSEIFTDSNPLSIIDEQVHMPKEGSKIVEFLEHKSIFITGGTGFVGKLLIEKLLRSCKNVEKIYLLIRNKKNLGAAARVEKILDDVVFSELCKVQPNFRDKIVTVVGDAGLQNLGISKKDLEILENEVDIIFHAAATVNFLEKLDVSARINVGGTLEILKLAKRCKHLSSIVYVSTAYSNCHLTEVEEKFYDPPLTAEELFDLIDKYGEKLDENEKLIIGKWPNNYCFTKAIAEHSIQIGAKELPICIVRPAIITATYKEPLKSWIDNYYGAIGAVANIYNGLIKTFHCNPEVLGDVVPADLVVNGIIAAAYGNYSKRNENLNIYNFTSSHENPLTFRDWCELSIFYGYNFPTIHSVWFPNSILTNNAYVHLFYTFFLHIIPAFITDLYLVVTGRSPRAISIYKKIYKFNENVSFFATRDWIFSNSKARKLWRDLSPIDQKIFNFNFAPKYLNWNEYLSTLCAGLRVYLFKDNWESIEESRKKLKRLYYCHVCIKSIFDLILILTGYGTLRFIFEFCSKK</sequence>
<evidence type="ECO:0000256" key="6">
    <source>
        <dbReference type="ARBA" id="ARBA00022989"/>
    </source>
</evidence>
<feature type="domain" description="Fatty acyl-CoA reductase C-terminal" evidence="11">
    <location>
        <begin position="406"/>
        <end position="500"/>
    </location>
</feature>
<dbReference type="SUPFAM" id="SSF51735">
    <property type="entry name" value="NAD(P)-binding Rossmann-fold domains"/>
    <property type="match status" value="1"/>
</dbReference>
<evidence type="ECO:0000259" key="12">
    <source>
        <dbReference type="Pfam" id="PF07993"/>
    </source>
</evidence>
<dbReference type="GO" id="GO:0102965">
    <property type="term" value="F:alcohol-forming long-chain fatty acyl-CoA reductase activity"/>
    <property type="evidence" value="ECO:0007669"/>
    <property type="project" value="UniProtKB-EC"/>
</dbReference>
<keyword evidence="14" id="KW-1185">Reference proteome</keyword>
<organism evidence="13 14">
    <name type="scientific">Henosepilachna vigintioctopunctata</name>
    <dbReference type="NCBI Taxonomy" id="420089"/>
    <lineage>
        <taxon>Eukaryota</taxon>
        <taxon>Metazoa</taxon>
        <taxon>Ecdysozoa</taxon>
        <taxon>Arthropoda</taxon>
        <taxon>Hexapoda</taxon>
        <taxon>Insecta</taxon>
        <taxon>Pterygota</taxon>
        <taxon>Neoptera</taxon>
        <taxon>Endopterygota</taxon>
        <taxon>Coleoptera</taxon>
        <taxon>Polyphaga</taxon>
        <taxon>Cucujiformia</taxon>
        <taxon>Coccinelloidea</taxon>
        <taxon>Coccinellidae</taxon>
        <taxon>Epilachninae</taxon>
        <taxon>Epilachnini</taxon>
        <taxon>Henosepilachna</taxon>
    </lineage>
</organism>
<keyword evidence="7 10" id="KW-0443">Lipid metabolism</keyword>
<dbReference type="Pfam" id="PF03015">
    <property type="entry name" value="Sterile"/>
    <property type="match status" value="1"/>
</dbReference>
<comment type="caution">
    <text evidence="13">The sequence shown here is derived from an EMBL/GenBank/DDBJ whole genome shotgun (WGS) entry which is preliminary data.</text>
</comment>
<keyword evidence="8 10" id="KW-0472">Membrane</keyword>
<dbReference type="EMBL" id="JARQZJ010000035">
    <property type="protein sequence ID" value="KAK9875947.1"/>
    <property type="molecule type" value="Genomic_DNA"/>
</dbReference>
<dbReference type="EC" id="1.2.1.84" evidence="10"/>
<dbReference type="PANTHER" id="PTHR11011:SF60">
    <property type="entry name" value="FATTY ACYL-COA REDUCTASE-RELATED"/>
    <property type="match status" value="1"/>
</dbReference>
<comment type="catalytic activity">
    <reaction evidence="9 10">
        <text>a long-chain fatty acyl-CoA + 2 NADPH + 2 H(+) = a long-chain primary fatty alcohol + 2 NADP(+) + CoA</text>
        <dbReference type="Rhea" id="RHEA:52716"/>
        <dbReference type="ChEBI" id="CHEBI:15378"/>
        <dbReference type="ChEBI" id="CHEBI:57287"/>
        <dbReference type="ChEBI" id="CHEBI:57783"/>
        <dbReference type="ChEBI" id="CHEBI:58349"/>
        <dbReference type="ChEBI" id="CHEBI:77396"/>
        <dbReference type="ChEBI" id="CHEBI:83139"/>
        <dbReference type="EC" id="1.2.1.84"/>
    </reaction>
</comment>
<comment type="function">
    <text evidence="10">Catalyzes the reduction of fatty acyl-CoA to fatty alcohols.</text>
</comment>
<dbReference type="InterPro" id="IPR033640">
    <property type="entry name" value="FAR_C"/>
</dbReference>
<keyword evidence="4 10" id="KW-0812">Transmembrane</keyword>
<dbReference type="GO" id="GO:0016020">
    <property type="term" value="C:membrane"/>
    <property type="evidence" value="ECO:0007669"/>
    <property type="project" value="UniProtKB-SubCell"/>
</dbReference>
<dbReference type="CDD" id="cd09071">
    <property type="entry name" value="FAR_C"/>
    <property type="match status" value="1"/>
</dbReference>
<dbReference type="GO" id="GO:0035336">
    <property type="term" value="P:long-chain fatty-acyl-CoA metabolic process"/>
    <property type="evidence" value="ECO:0007669"/>
    <property type="project" value="TreeGrafter"/>
</dbReference>
<evidence type="ECO:0000256" key="10">
    <source>
        <dbReference type="RuleBase" id="RU363097"/>
    </source>
</evidence>
<evidence type="ECO:0000256" key="2">
    <source>
        <dbReference type="ARBA" id="ARBA00005928"/>
    </source>
</evidence>
<dbReference type="GO" id="GO:0080019">
    <property type="term" value="F:alcohol-forming very long-chain fatty acyl-CoA reductase activity"/>
    <property type="evidence" value="ECO:0007669"/>
    <property type="project" value="InterPro"/>
</dbReference>
<feature type="transmembrane region" description="Helical" evidence="10">
    <location>
        <begin position="400"/>
        <end position="420"/>
    </location>
</feature>
<evidence type="ECO:0000313" key="14">
    <source>
        <dbReference type="Proteomes" id="UP001431783"/>
    </source>
</evidence>
<gene>
    <name evidence="13" type="ORF">WA026_011049</name>
</gene>
<evidence type="ECO:0000256" key="3">
    <source>
        <dbReference type="ARBA" id="ARBA00022516"/>
    </source>
</evidence>
<accession>A0AAW1U5L2</accession>